<dbReference type="Proteomes" id="UP000199323">
    <property type="component" value="Unassembled WGS sequence"/>
</dbReference>
<name>A0A1I2K408_9ACTN</name>
<keyword evidence="2" id="KW-0732">Signal</keyword>
<feature type="region of interest" description="Disordered" evidence="1">
    <location>
        <begin position="42"/>
        <end position="71"/>
    </location>
</feature>
<feature type="compositionally biased region" description="Gly residues" evidence="1">
    <location>
        <begin position="58"/>
        <end position="71"/>
    </location>
</feature>
<dbReference type="STRING" id="380248.SAMN05216251_120144"/>
<accession>A0A1I2K408</accession>
<evidence type="ECO:0000313" key="3">
    <source>
        <dbReference type="EMBL" id="SFF59801.1"/>
    </source>
</evidence>
<reference evidence="4" key="1">
    <citation type="submission" date="2016-10" db="EMBL/GenBank/DDBJ databases">
        <authorList>
            <person name="Varghese N."/>
            <person name="Submissions S."/>
        </authorList>
    </citation>
    <scope>NUCLEOTIDE SEQUENCE [LARGE SCALE GENOMIC DNA]</scope>
    <source>
        <strain evidence="4">CGMCC 4.3510</strain>
    </source>
</reference>
<sequence length="71" mass="6942">MSVSAAAGPPTRFRPAPPVIVAAFLLLLLAAFAVAYAAGSSVGPVDPRMHPARTGVPANGGGSGTHGMDGM</sequence>
<feature type="chain" id="PRO_5038683198" evidence="2">
    <location>
        <begin position="38"/>
        <end position="71"/>
    </location>
</feature>
<evidence type="ECO:0000256" key="2">
    <source>
        <dbReference type="SAM" id="SignalP"/>
    </source>
</evidence>
<protein>
    <submittedName>
        <fullName evidence="3">Uncharacterized protein</fullName>
    </submittedName>
</protein>
<gene>
    <name evidence="3" type="ORF">SAMN05216251_120144</name>
</gene>
<evidence type="ECO:0000313" key="4">
    <source>
        <dbReference type="Proteomes" id="UP000199323"/>
    </source>
</evidence>
<dbReference type="RefSeq" id="WP_093716481.1">
    <property type="nucleotide sequence ID" value="NZ_FONG01000020.1"/>
</dbReference>
<organism evidence="3 4">
    <name type="scientific">Actinacidiphila alni</name>
    <dbReference type="NCBI Taxonomy" id="380248"/>
    <lineage>
        <taxon>Bacteria</taxon>
        <taxon>Bacillati</taxon>
        <taxon>Actinomycetota</taxon>
        <taxon>Actinomycetes</taxon>
        <taxon>Kitasatosporales</taxon>
        <taxon>Streptomycetaceae</taxon>
        <taxon>Actinacidiphila</taxon>
    </lineage>
</organism>
<keyword evidence="4" id="KW-1185">Reference proteome</keyword>
<evidence type="ECO:0000256" key="1">
    <source>
        <dbReference type="SAM" id="MobiDB-lite"/>
    </source>
</evidence>
<dbReference type="AlphaFoldDB" id="A0A1I2K408"/>
<dbReference type="EMBL" id="FONG01000020">
    <property type="protein sequence ID" value="SFF59801.1"/>
    <property type="molecule type" value="Genomic_DNA"/>
</dbReference>
<proteinExistence type="predicted"/>
<feature type="signal peptide" evidence="2">
    <location>
        <begin position="1"/>
        <end position="37"/>
    </location>
</feature>